<dbReference type="InterPro" id="IPR000700">
    <property type="entry name" value="PAS-assoc_C"/>
</dbReference>
<keyword evidence="5" id="KW-1185">Reference proteome</keyword>
<gene>
    <name evidence="4" type="ORF">ACFQ1E_18865</name>
</gene>
<dbReference type="SUPFAM" id="SSF55073">
    <property type="entry name" value="Nucleotide cyclase"/>
    <property type="match status" value="1"/>
</dbReference>
<dbReference type="PROSITE" id="PS50887">
    <property type="entry name" value="GGDEF"/>
    <property type="match status" value="1"/>
</dbReference>
<dbReference type="Proteomes" id="UP001596977">
    <property type="component" value="Unassembled WGS sequence"/>
</dbReference>
<dbReference type="EMBL" id="JBHTJG010000012">
    <property type="protein sequence ID" value="MFD0948407.1"/>
    <property type="molecule type" value="Genomic_DNA"/>
</dbReference>
<dbReference type="InterPro" id="IPR029787">
    <property type="entry name" value="Nucleotide_cyclase"/>
</dbReference>
<dbReference type="SMART" id="SM00267">
    <property type="entry name" value="GGDEF"/>
    <property type="match status" value="1"/>
</dbReference>
<dbReference type="InterPro" id="IPR043128">
    <property type="entry name" value="Rev_trsase/Diguanyl_cyclase"/>
</dbReference>
<feature type="domain" description="PAC" evidence="2">
    <location>
        <begin position="211"/>
        <end position="263"/>
    </location>
</feature>
<feature type="domain" description="PAS" evidence="1">
    <location>
        <begin position="137"/>
        <end position="207"/>
    </location>
</feature>
<dbReference type="NCBIfam" id="TIGR00229">
    <property type="entry name" value="sensory_box"/>
    <property type="match status" value="1"/>
</dbReference>
<dbReference type="CDD" id="cd01949">
    <property type="entry name" value="GGDEF"/>
    <property type="match status" value="1"/>
</dbReference>
<name>A0ABW3HC74_9SPHN</name>
<comment type="caution">
    <text evidence="4">The sequence shown here is derived from an EMBL/GenBank/DDBJ whole genome shotgun (WGS) entry which is preliminary data.</text>
</comment>
<reference evidence="5" key="1">
    <citation type="journal article" date="2019" name="Int. J. Syst. Evol. Microbiol.">
        <title>The Global Catalogue of Microorganisms (GCM) 10K type strain sequencing project: providing services to taxonomists for standard genome sequencing and annotation.</title>
        <authorList>
            <consortium name="The Broad Institute Genomics Platform"/>
            <consortium name="The Broad Institute Genome Sequencing Center for Infectious Disease"/>
            <person name="Wu L."/>
            <person name="Ma J."/>
        </authorList>
    </citation>
    <scope>NUCLEOTIDE SEQUENCE [LARGE SCALE GENOMIC DNA]</scope>
    <source>
        <strain evidence="5">CCUG 62982</strain>
    </source>
</reference>
<sequence length="419" mass="44591">MYEPAVAREGVRGTHHQARNVRRLIALGATAPLEIAGALAQDALQLVPDTVCAMVELSGKDAGRITAGELPDQPGTPALEAAIPAAQGSVGTIMLWTTPGTMPSPEAPFALDAITWLAAAAFSGAALRRAEEHWHKDRRRLDATFSAAPVGIAHVAPDGSFLAVNERFAAITGHSREDLLGSGFQRITHPDDLANDVAHVRRLLSGQTDRYIMEKRYLRPDGSVVWVNLTVALVRDATGEPDFFVSVIEDLSEIRAAREDAKRDPLTGLLNRRGLLDFLEPLLRRYQPVTLVYADLDAFKTVNDRFGHAHGDACVTAAAQALSAIAGSGARVARVGGDEFVIAAPGVTAMGASAMVSRLRLAIAAIEVAPGWPMSASFGRATAEPGSRADPSALIAEADAAMYRDKQRPGRLARATRRP</sequence>
<evidence type="ECO:0000313" key="5">
    <source>
        <dbReference type="Proteomes" id="UP001596977"/>
    </source>
</evidence>
<dbReference type="Gene3D" id="3.30.70.270">
    <property type="match status" value="1"/>
</dbReference>
<dbReference type="PANTHER" id="PTHR44757:SF2">
    <property type="entry name" value="BIOFILM ARCHITECTURE MAINTENANCE PROTEIN MBAA"/>
    <property type="match status" value="1"/>
</dbReference>
<dbReference type="PANTHER" id="PTHR44757">
    <property type="entry name" value="DIGUANYLATE CYCLASE DGCP"/>
    <property type="match status" value="1"/>
</dbReference>
<dbReference type="InterPro" id="IPR013655">
    <property type="entry name" value="PAS_fold_3"/>
</dbReference>
<dbReference type="InterPro" id="IPR000014">
    <property type="entry name" value="PAS"/>
</dbReference>
<evidence type="ECO:0000259" key="1">
    <source>
        <dbReference type="PROSITE" id="PS50112"/>
    </source>
</evidence>
<dbReference type="InterPro" id="IPR052155">
    <property type="entry name" value="Biofilm_reg_signaling"/>
</dbReference>
<proteinExistence type="predicted"/>
<dbReference type="PROSITE" id="PS50112">
    <property type="entry name" value="PAS"/>
    <property type="match status" value="1"/>
</dbReference>
<dbReference type="SMART" id="SM00091">
    <property type="entry name" value="PAS"/>
    <property type="match status" value="1"/>
</dbReference>
<organism evidence="4 5">
    <name type="scientific">Sphingomonas canadensis</name>
    <dbReference type="NCBI Taxonomy" id="1219257"/>
    <lineage>
        <taxon>Bacteria</taxon>
        <taxon>Pseudomonadati</taxon>
        <taxon>Pseudomonadota</taxon>
        <taxon>Alphaproteobacteria</taxon>
        <taxon>Sphingomonadales</taxon>
        <taxon>Sphingomonadaceae</taxon>
        <taxon>Sphingomonas</taxon>
    </lineage>
</organism>
<evidence type="ECO:0000259" key="2">
    <source>
        <dbReference type="PROSITE" id="PS50113"/>
    </source>
</evidence>
<protein>
    <submittedName>
        <fullName evidence="4">GGDEF domain-containing protein</fullName>
    </submittedName>
</protein>
<feature type="domain" description="GGDEF" evidence="3">
    <location>
        <begin position="287"/>
        <end position="419"/>
    </location>
</feature>
<dbReference type="SMART" id="SM00086">
    <property type="entry name" value="PAC"/>
    <property type="match status" value="1"/>
</dbReference>
<dbReference type="InterPro" id="IPR035965">
    <property type="entry name" value="PAS-like_dom_sf"/>
</dbReference>
<dbReference type="CDD" id="cd00130">
    <property type="entry name" value="PAS"/>
    <property type="match status" value="1"/>
</dbReference>
<dbReference type="SUPFAM" id="SSF55785">
    <property type="entry name" value="PYP-like sensor domain (PAS domain)"/>
    <property type="match status" value="1"/>
</dbReference>
<dbReference type="NCBIfam" id="TIGR00254">
    <property type="entry name" value="GGDEF"/>
    <property type="match status" value="1"/>
</dbReference>
<dbReference type="Pfam" id="PF00990">
    <property type="entry name" value="GGDEF"/>
    <property type="match status" value="1"/>
</dbReference>
<dbReference type="InterPro" id="IPR001610">
    <property type="entry name" value="PAC"/>
</dbReference>
<dbReference type="PROSITE" id="PS50113">
    <property type="entry name" value="PAC"/>
    <property type="match status" value="1"/>
</dbReference>
<evidence type="ECO:0000313" key="4">
    <source>
        <dbReference type="EMBL" id="MFD0948407.1"/>
    </source>
</evidence>
<dbReference type="RefSeq" id="WP_264946265.1">
    <property type="nucleotide sequence ID" value="NZ_JAPDRA010000012.1"/>
</dbReference>
<dbReference type="Gene3D" id="3.30.450.20">
    <property type="entry name" value="PAS domain"/>
    <property type="match status" value="1"/>
</dbReference>
<dbReference type="Pfam" id="PF08447">
    <property type="entry name" value="PAS_3"/>
    <property type="match status" value="1"/>
</dbReference>
<accession>A0ABW3HC74</accession>
<evidence type="ECO:0000259" key="3">
    <source>
        <dbReference type="PROSITE" id="PS50887"/>
    </source>
</evidence>
<dbReference type="InterPro" id="IPR000160">
    <property type="entry name" value="GGDEF_dom"/>
</dbReference>